<proteinExistence type="inferred from homology"/>
<dbReference type="PROSITE" id="PS00870">
    <property type="entry name" value="CLPAB_1"/>
    <property type="match status" value="1"/>
</dbReference>
<keyword evidence="3" id="KW-0547">Nucleotide-binding</keyword>
<evidence type="ECO:0000256" key="5">
    <source>
        <dbReference type="ARBA" id="ARBA00023186"/>
    </source>
</evidence>
<dbReference type="EMBL" id="CP033713">
    <property type="protein sequence ID" value="AYW92036.1"/>
    <property type="molecule type" value="Genomic_DNA"/>
</dbReference>
<dbReference type="InterPro" id="IPR003593">
    <property type="entry name" value="AAA+_ATPase"/>
</dbReference>
<dbReference type="SUPFAM" id="SSF81923">
    <property type="entry name" value="Double Clp-N motif"/>
    <property type="match status" value="1"/>
</dbReference>
<dbReference type="Gene3D" id="3.40.50.300">
    <property type="entry name" value="P-loop containing nucleotide triphosphate hydrolases"/>
    <property type="match status" value="3"/>
</dbReference>
<gene>
    <name evidence="8" type="primary">tssH</name>
    <name evidence="8" type="ORF">EGX47_12505</name>
</gene>
<evidence type="ECO:0000256" key="3">
    <source>
        <dbReference type="ARBA" id="ARBA00022741"/>
    </source>
</evidence>
<dbReference type="PANTHER" id="PTHR11638:SF181">
    <property type="entry name" value="ATPASE SUBUNIT OF ATP-DEPENDENT PROTEASE"/>
    <property type="match status" value="1"/>
</dbReference>
<dbReference type="InterPro" id="IPR001270">
    <property type="entry name" value="ClpA/B"/>
</dbReference>
<dbReference type="Gene3D" id="1.10.8.60">
    <property type="match status" value="1"/>
</dbReference>
<name>A0ABM7AIL1_YERPU</name>
<dbReference type="Proteomes" id="UP000268669">
    <property type="component" value="Chromosome"/>
</dbReference>
<dbReference type="CDD" id="cd00009">
    <property type="entry name" value="AAA"/>
    <property type="match status" value="1"/>
</dbReference>
<sequence length="882" mass="96389">MTTYSAHLLRRLNPYCAQALAGAATLCQTRAHAEITVEHWLLKLLEQGEGDITVIARRYEWDMDSLWQGLLSHLDTLPRTVQGKPQLSAALQQLIKNAWLDASLQENADAVRSVHLMAALIATPSLLVAEAAWPLLSLSTTQLQRLLPLLDNQSDERPEVQQAAALADSPVNLTDEAATVTSASGQPQLNDALQAALDKFTLDVTAKARANQIDPIFGRDSEIRQMIDILSRRRKNNPILVGEPGVGKTALVEGLALRIADGNVPDSLKTVSVRTLDLGLLQAGAGVKGEFEQRLKNVIEAVQQSPSPVLLFIDEAHTIIGAGNQAGGADAANLLKPALARGELRTIAATTWSEYKQYFERDAALERRFQMVKVDEPDDDTACLMLRGLKERYATHHGVHILDAAITAAVTLSRRFLTGRQLPDKAVDLLDTAGARVRMSIDTLPTALMAINAELAALAMEQQAIEQDLLLLPNVSSTRLPEIEQRRAALAVGQQTLEQQYKEEKRLTTLIIEARQDIANAAHLVALQEELVQIQGNAPLLSLDVDVRTVAAVIADWTGVPLGSLLKDEQTNLLSLENRLGERVIGQDAALGALAQRLRAAKTGLTSENGPLGVFLLVGPSGIGKTETALALADSLFGGEKSLITINLSEYQEAHTVSQLKGSPPGYVGYGQGGVLTEAVRKRPYSVVLLDEVEKAHRDVLNLFYQVFDRGFMRDGEGREIDFRNTVIVMTANLGSDHLMQLLDEQPDAPDSTLHELLRPILRDHFQPALLARFQTLIYRPLNAPALRTIVEMKLAQVAKRLNKHYGLHCTIEESLYDTLVAACLLPDTGARNIDSLLNQQILPVLSQQLLSRMSEQQRTTSLTLGWDEADGITLEFEGGEK</sequence>
<dbReference type="InterPro" id="IPR003959">
    <property type="entry name" value="ATPase_AAA_core"/>
</dbReference>
<dbReference type="Pfam" id="PF10431">
    <property type="entry name" value="ClpB_D2-small"/>
    <property type="match status" value="1"/>
</dbReference>
<dbReference type="InterPro" id="IPR050130">
    <property type="entry name" value="ClpA_ClpB"/>
</dbReference>
<keyword evidence="9" id="KW-1185">Reference proteome</keyword>
<protein>
    <submittedName>
        <fullName evidence="8">Type VI secretion system ATPase TssH</fullName>
    </submittedName>
</protein>
<dbReference type="InterPro" id="IPR004176">
    <property type="entry name" value="Clp_R_N"/>
</dbReference>
<dbReference type="PROSITE" id="PS51903">
    <property type="entry name" value="CLP_R"/>
    <property type="match status" value="1"/>
</dbReference>
<evidence type="ECO:0000259" key="7">
    <source>
        <dbReference type="PROSITE" id="PS51903"/>
    </source>
</evidence>
<dbReference type="PRINTS" id="PR00300">
    <property type="entry name" value="CLPPROTEASEA"/>
</dbReference>
<keyword evidence="2 6" id="KW-0677">Repeat</keyword>
<dbReference type="InterPro" id="IPR018368">
    <property type="entry name" value="ClpA/B_CS1"/>
</dbReference>
<keyword evidence="5" id="KW-0143">Chaperone</keyword>
<dbReference type="InterPro" id="IPR027417">
    <property type="entry name" value="P-loop_NTPase"/>
</dbReference>
<evidence type="ECO:0000313" key="9">
    <source>
        <dbReference type="Proteomes" id="UP000268669"/>
    </source>
</evidence>
<reference evidence="8" key="1">
    <citation type="submission" date="2018-11" db="EMBL/GenBank/DDBJ databases">
        <title>FDA dAtabase for Regulatory Grade micrObial Sequences (FDA-ARGOS): Supporting development and validation of Infectious Disease Dx tests.</title>
        <authorList>
            <person name="Bliska J."/>
            <person name="Cleland M.-M."/>
            <person name="Tallon L."/>
            <person name="Sadzewicz L."/>
            <person name="Zhao X."/>
            <person name="Vavikolanu K."/>
            <person name="Mehta A."/>
            <person name="Aluvathingal J."/>
            <person name="Nadendla S."/>
            <person name="Yan Y."/>
            <person name="Sichtig H."/>
        </authorList>
    </citation>
    <scope>NUCLEOTIDE SEQUENCE [LARGE SCALE GENOMIC DNA]</scope>
    <source>
        <strain evidence="8">FDAARGOS_581</strain>
    </source>
</reference>
<accession>A0ABM7AIL1</accession>
<dbReference type="InterPro" id="IPR019489">
    <property type="entry name" value="Clp_ATPase_C"/>
</dbReference>
<dbReference type="Pfam" id="PF17871">
    <property type="entry name" value="AAA_lid_9"/>
    <property type="match status" value="1"/>
</dbReference>
<evidence type="ECO:0000256" key="2">
    <source>
        <dbReference type="ARBA" id="ARBA00022737"/>
    </source>
</evidence>
<dbReference type="Pfam" id="PF07724">
    <property type="entry name" value="AAA_2"/>
    <property type="match status" value="1"/>
</dbReference>
<keyword evidence="4" id="KW-0067">ATP-binding</keyword>
<dbReference type="RefSeq" id="WP_123784408.1">
    <property type="nucleotide sequence ID" value="NZ_CP033713.1"/>
</dbReference>
<dbReference type="NCBIfam" id="TIGR03345">
    <property type="entry name" value="VI_ClpV1"/>
    <property type="match status" value="1"/>
</dbReference>
<evidence type="ECO:0000256" key="6">
    <source>
        <dbReference type="PROSITE-ProRule" id="PRU01251"/>
    </source>
</evidence>
<dbReference type="CDD" id="cd19499">
    <property type="entry name" value="RecA-like_ClpB_Hsp104-like"/>
    <property type="match status" value="1"/>
</dbReference>
<evidence type="ECO:0000256" key="4">
    <source>
        <dbReference type="ARBA" id="ARBA00022840"/>
    </source>
</evidence>
<dbReference type="SMART" id="SM01086">
    <property type="entry name" value="ClpB_D2-small"/>
    <property type="match status" value="1"/>
</dbReference>
<dbReference type="InterPro" id="IPR041546">
    <property type="entry name" value="ClpA/ClpB_AAA_lid"/>
</dbReference>
<feature type="domain" description="Clp R" evidence="7">
    <location>
        <begin position="9"/>
        <end position="155"/>
    </location>
</feature>
<dbReference type="Pfam" id="PF00004">
    <property type="entry name" value="AAA"/>
    <property type="match status" value="1"/>
</dbReference>
<evidence type="ECO:0000313" key="8">
    <source>
        <dbReference type="EMBL" id="AYW92036.1"/>
    </source>
</evidence>
<dbReference type="PANTHER" id="PTHR11638">
    <property type="entry name" value="ATP-DEPENDENT CLP PROTEASE"/>
    <property type="match status" value="1"/>
</dbReference>
<evidence type="ECO:0000256" key="1">
    <source>
        <dbReference type="ARBA" id="ARBA00008675"/>
    </source>
</evidence>
<comment type="similarity">
    <text evidence="1">Belongs to the ClpA/ClpB family.</text>
</comment>
<dbReference type="Pfam" id="PF02861">
    <property type="entry name" value="Clp_N"/>
    <property type="match status" value="1"/>
</dbReference>
<dbReference type="Gene3D" id="1.10.1780.10">
    <property type="entry name" value="Clp, N-terminal domain"/>
    <property type="match status" value="1"/>
</dbReference>
<dbReference type="SUPFAM" id="SSF52540">
    <property type="entry name" value="P-loop containing nucleoside triphosphate hydrolases"/>
    <property type="match status" value="2"/>
</dbReference>
<organism evidence="8 9">
    <name type="scientific">Yersinia pseudotuberculosis</name>
    <dbReference type="NCBI Taxonomy" id="633"/>
    <lineage>
        <taxon>Bacteria</taxon>
        <taxon>Pseudomonadati</taxon>
        <taxon>Pseudomonadota</taxon>
        <taxon>Gammaproteobacteria</taxon>
        <taxon>Enterobacterales</taxon>
        <taxon>Yersiniaceae</taxon>
        <taxon>Yersinia</taxon>
    </lineage>
</organism>
<dbReference type="InterPro" id="IPR017729">
    <property type="entry name" value="ATPase_T6SS_ClpV1"/>
</dbReference>
<dbReference type="SMART" id="SM00382">
    <property type="entry name" value="AAA"/>
    <property type="match status" value="2"/>
</dbReference>
<dbReference type="InterPro" id="IPR036628">
    <property type="entry name" value="Clp_N_dom_sf"/>
</dbReference>